<gene>
    <name evidence="2" type="ORF">EKH77_28665</name>
</gene>
<keyword evidence="3" id="KW-1185">Reference proteome</keyword>
<reference evidence="2 3" key="1">
    <citation type="submission" date="2018-12" db="EMBL/GenBank/DDBJ databases">
        <title>The whole draft genome of Streptomyce luteoverticillatus CGMCC 15060.</title>
        <authorList>
            <person name="Feng Z."/>
            <person name="Chen G."/>
            <person name="Zhang J."/>
            <person name="Zhu H."/>
            <person name="Yu X."/>
            <person name="Zhang W."/>
            <person name="Zhang X."/>
        </authorList>
    </citation>
    <scope>NUCLEOTIDE SEQUENCE [LARGE SCALE GENOMIC DNA]</scope>
    <source>
        <strain evidence="2 3">CGMCC 15060</strain>
    </source>
</reference>
<dbReference type="OrthoDB" id="4233552at2"/>
<dbReference type="Pfam" id="PF04149">
    <property type="entry name" value="DUF397"/>
    <property type="match status" value="1"/>
</dbReference>
<name>A0A3Q9G3K0_STRLT</name>
<dbReference type="EMBL" id="CP034587">
    <property type="protein sequence ID" value="AZQ74657.1"/>
    <property type="molecule type" value="Genomic_DNA"/>
</dbReference>
<dbReference type="InterPro" id="IPR007278">
    <property type="entry name" value="DUF397"/>
</dbReference>
<evidence type="ECO:0000259" key="1">
    <source>
        <dbReference type="Pfam" id="PF04149"/>
    </source>
</evidence>
<evidence type="ECO:0000313" key="3">
    <source>
        <dbReference type="Proteomes" id="UP000267900"/>
    </source>
</evidence>
<organism evidence="2 3">
    <name type="scientific">Streptomyces luteoverticillatus</name>
    <name type="common">Streptoverticillium luteoverticillatus</name>
    <dbReference type="NCBI Taxonomy" id="66425"/>
    <lineage>
        <taxon>Bacteria</taxon>
        <taxon>Bacillati</taxon>
        <taxon>Actinomycetota</taxon>
        <taxon>Actinomycetes</taxon>
        <taxon>Kitasatosporales</taxon>
        <taxon>Streptomycetaceae</taxon>
        <taxon>Streptomyces</taxon>
    </lineage>
</organism>
<dbReference type="RefSeq" id="WP_126917159.1">
    <property type="nucleotide sequence ID" value="NZ_CP034587.1"/>
</dbReference>
<dbReference type="AlphaFoldDB" id="A0A3Q9G3K0"/>
<protein>
    <submittedName>
        <fullName evidence="2">DUF397 domain-containing protein</fullName>
    </submittedName>
</protein>
<sequence>MSAMPRCVPSPSAQPARCDAVWHRSSYSTGMNNCVETALLGTGLLAVRDSRRDAGPVLLFPRTTWSAFVTDLDGAGPGRALGHAPVRVPVQGADGA</sequence>
<feature type="domain" description="DUF397" evidence="1">
    <location>
        <begin position="20"/>
        <end position="71"/>
    </location>
</feature>
<proteinExistence type="predicted"/>
<dbReference type="Proteomes" id="UP000267900">
    <property type="component" value="Chromosome"/>
</dbReference>
<accession>A0A3Q9G3K0</accession>
<evidence type="ECO:0000313" key="2">
    <source>
        <dbReference type="EMBL" id="AZQ74657.1"/>
    </source>
</evidence>